<sequence length="142" mass="15957">MADALKKLGTGPHELKIEVNCCNIKKLDLKFYGIEKATCKVVLKYKDHVYESAELPGLDPTWEEEFIFCVDDPENDKISAVFYIKDQLLGDEQHYALNKLIKGKATFKGLVVPGGKADFMFTAVNFGDDAPPDEDDAFMDFL</sequence>
<dbReference type="SUPFAM" id="SSF49562">
    <property type="entry name" value="C2 domain (Calcium/lipid-binding domain, CaLB)"/>
    <property type="match status" value="1"/>
</dbReference>
<accession>A0A7S0Z526</accession>
<dbReference type="EMBL" id="HBFO01000759">
    <property type="protein sequence ID" value="CAD8809425.1"/>
    <property type="molecule type" value="Transcribed_RNA"/>
</dbReference>
<protein>
    <recommendedName>
        <fullName evidence="2">C2 domain-containing protein</fullName>
    </recommendedName>
</protein>
<dbReference type="InterPro" id="IPR035892">
    <property type="entry name" value="C2_domain_sf"/>
</dbReference>
<organism evidence="1">
    <name type="scientific">Ostreococcus mediterraneus</name>
    <dbReference type="NCBI Taxonomy" id="1486918"/>
    <lineage>
        <taxon>Eukaryota</taxon>
        <taxon>Viridiplantae</taxon>
        <taxon>Chlorophyta</taxon>
        <taxon>Mamiellophyceae</taxon>
        <taxon>Mamiellales</taxon>
        <taxon>Bathycoccaceae</taxon>
        <taxon>Ostreococcus</taxon>
    </lineage>
</organism>
<evidence type="ECO:0000313" key="1">
    <source>
        <dbReference type="EMBL" id="CAD8809425.1"/>
    </source>
</evidence>
<dbReference type="AlphaFoldDB" id="A0A7S0Z526"/>
<name>A0A7S0Z526_9CHLO</name>
<gene>
    <name evidence="1" type="ORF">OMED0930_LOCUS518</name>
</gene>
<reference evidence="1" key="1">
    <citation type="submission" date="2021-01" db="EMBL/GenBank/DDBJ databases">
        <authorList>
            <person name="Corre E."/>
            <person name="Pelletier E."/>
            <person name="Niang G."/>
            <person name="Scheremetjew M."/>
            <person name="Finn R."/>
            <person name="Kale V."/>
            <person name="Holt S."/>
            <person name="Cochrane G."/>
            <person name="Meng A."/>
            <person name="Brown T."/>
            <person name="Cohen L."/>
        </authorList>
    </citation>
    <scope>NUCLEOTIDE SEQUENCE</scope>
    <source>
        <strain evidence="1">Clade-D-RCC1621</strain>
    </source>
</reference>
<proteinExistence type="predicted"/>
<evidence type="ECO:0008006" key="2">
    <source>
        <dbReference type="Google" id="ProtNLM"/>
    </source>
</evidence>